<dbReference type="PROSITE" id="PS50158">
    <property type="entry name" value="ZF_CCHC"/>
    <property type="match status" value="1"/>
</dbReference>
<dbReference type="AlphaFoldDB" id="A0A225ULT6"/>
<proteinExistence type="predicted"/>
<keyword evidence="5" id="KW-1185">Reference proteome</keyword>
<gene>
    <name evidence="4" type="ORF">PHMEG_00036507</name>
</gene>
<feature type="non-terminal residue" evidence="4">
    <location>
        <position position="344"/>
    </location>
</feature>
<keyword evidence="1" id="KW-0863">Zinc-finger</keyword>
<evidence type="ECO:0000313" key="5">
    <source>
        <dbReference type="Proteomes" id="UP000198211"/>
    </source>
</evidence>
<dbReference type="EMBL" id="NBNE01015214">
    <property type="protein sequence ID" value="OWY93918.1"/>
    <property type="molecule type" value="Genomic_DNA"/>
</dbReference>
<dbReference type="SUPFAM" id="SSF57756">
    <property type="entry name" value="Retrovirus zinc finger-like domains"/>
    <property type="match status" value="1"/>
</dbReference>
<evidence type="ECO:0000313" key="4">
    <source>
        <dbReference type="EMBL" id="OWY93918.1"/>
    </source>
</evidence>
<evidence type="ECO:0000259" key="3">
    <source>
        <dbReference type="PROSITE" id="PS50158"/>
    </source>
</evidence>
<accession>A0A225ULT6</accession>
<keyword evidence="1" id="KW-0479">Metal-binding</keyword>
<evidence type="ECO:0000256" key="2">
    <source>
        <dbReference type="SAM" id="MobiDB-lite"/>
    </source>
</evidence>
<protein>
    <recommendedName>
        <fullName evidence="3">CCHC-type domain-containing protein</fullName>
    </recommendedName>
</protein>
<dbReference type="OrthoDB" id="93064at2759"/>
<dbReference type="Gene3D" id="4.10.60.10">
    <property type="entry name" value="Zinc finger, CCHC-type"/>
    <property type="match status" value="1"/>
</dbReference>
<organism evidence="4 5">
    <name type="scientific">Phytophthora megakarya</name>
    <dbReference type="NCBI Taxonomy" id="4795"/>
    <lineage>
        <taxon>Eukaryota</taxon>
        <taxon>Sar</taxon>
        <taxon>Stramenopiles</taxon>
        <taxon>Oomycota</taxon>
        <taxon>Peronosporomycetes</taxon>
        <taxon>Peronosporales</taxon>
        <taxon>Peronosporaceae</taxon>
        <taxon>Phytophthora</taxon>
    </lineage>
</organism>
<dbReference type="GO" id="GO:0008270">
    <property type="term" value="F:zinc ion binding"/>
    <property type="evidence" value="ECO:0007669"/>
    <property type="project" value="UniProtKB-KW"/>
</dbReference>
<dbReference type="GO" id="GO:0003676">
    <property type="term" value="F:nucleic acid binding"/>
    <property type="evidence" value="ECO:0007669"/>
    <property type="project" value="InterPro"/>
</dbReference>
<feature type="domain" description="CCHC-type" evidence="3">
    <location>
        <begin position="235"/>
        <end position="249"/>
    </location>
</feature>
<dbReference type="SMART" id="SM00343">
    <property type="entry name" value="ZnF_C2HC"/>
    <property type="match status" value="1"/>
</dbReference>
<dbReference type="InterPro" id="IPR001878">
    <property type="entry name" value="Znf_CCHC"/>
</dbReference>
<comment type="caution">
    <text evidence="4">The sequence shown here is derived from an EMBL/GenBank/DDBJ whole genome shotgun (WGS) entry which is preliminary data.</text>
</comment>
<keyword evidence="1" id="KW-0862">Zinc</keyword>
<sequence>MSVRGVTKDVKLNTGAQYSVNKLPAVDFVEGFTGVVAKVWAWKLEFTTQYGRTMNVEALMVEGAANAFLLGEDWMLHNGMKIDFTSCAMKWLNGESKKIVPFSCAMNDNQQERAARVRLVTAQRVQMRRTCRSVEIAVAAPEGTKGLFMLAFGATPHLLLAPTLTNPRNGKIYPSTLEAAITLAMQEEFSLKQAKLHTNVPRPPRPAPKTEGPEPMDLSYASAVGQQKKKESNVRCFRCGNMGHYARECTAPVHSPRSTWRYRVSSRPNKKRQGPVGAGRPTGNAVTRVYNGHAVLRTAAPSEREFHCKVQDDIYNLVILKVKSITKRADSLRMLVDSGASNNF</sequence>
<dbReference type="InterPro" id="IPR036875">
    <property type="entry name" value="Znf_CCHC_sf"/>
</dbReference>
<dbReference type="Pfam" id="PF00098">
    <property type="entry name" value="zf-CCHC"/>
    <property type="match status" value="1"/>
</dbReference>
<reference evidence="5" key="1">
    <citation type="submission" date="2017-03" db="EMBL/GenBank/DDBJ databases">
        <title>Phytopthora megakarya and P. palmivora, two closely related causual agents of cacao black pod achieved similar genome size and gene model numbers by different mechanisms.</title>
        <authorList>
            <person name="Ali S."/>
            <person name="Shao J."/>
            <person name="Larry D.J."/>
            <person name="Kronmiller B."/>
            <person name="Shen D."/>
            <person name="Strem M.D."/>
            <person name="Melnick R.L."/>
            <person name="Guiltinan M.J."/>
            <person name="Tyler B.M."/>
            <person name="Meinhardt L.W."/>
            <person name="Bailey B.A."/>
        </authorList>
    </citation>
    <scope>NUCLEOTIDE SEQUENCE [LARGE SCALE GENOMIC DNA]</scope>
    <source>
        <strain evidence="5">zdho120</strain>
    </source>
</reference>
<feature type="region of interest" description="Disordered" evidence="2">
    <location>
        <begin position="263"/>
        <end position="283"/>
    </location>
</feature>
<feature type="region of interest" description="Disordered" evidence="2">
    <location>
        <begin position="195"/>
        <end position="217"/>
    </location>
</feature>
<name>A0A225ULT6_9STRA</name>
<evidence type="ECO:0000256" key="1">
    <source>
        <dbReference type="PROSITE-ProRule" id="PRU00047"/>
    </source>
</evidence>
<dbReference type="Proteomes" id="UP000198211">
    <property type="component" value="Unassembled WGS sequence"/>
</dbReference>